<dbReference type="PANTHER" id="PTHR31232">
    <property type="match status" value="1"/>
</dbReference>
<protein>
    <recommendedName>
        <fullName evidence="6">S-protein homolog</fullName>
    </recommendedName>
</protein>
<comment type="subcellular location">
    <subcellularLocation>
        <location evidence="1 6">Secreted</location>
    </subcellularLocation>
</comment>
<dbReference type="AlphaFoldDB" id="B9RTI1"/>
<name>B9RTI1_RICCO</name>
<evidence type="ECO:0000313" key="8">
    <source>
        <dbReference type="Proteomes" id="UP000008311"/>
    </source>
</evidence>
<dbReference type="GO" id="GO:0005576">
    <property type="term" value="C:extracellular region"/>
    <property type="evidence" value="ECO:0007669"/>
    <property type="project" value="UniProtKB-SubCell"/>
</dbReference>
<reference evidence="8" key="1">
    <citation type="journal article" date="2010" name="Nat. Biotechnol.">
        <title>Draft genome sequence of the oilseed species Ricinus communis.</title>
        <authorList>
            <person name="Chan A.P."/>
            <person name="Crabtree J."/>
            <person name="Zhao Q."/>
            <person name="Lorenzi H."/>
            <person name="Orvis J."/>
            <person name="Puiu D."/>
            <person name="Melake-Berhan A."/>
            <person name="Jones K.M."/>
            <person name="Redman J."/>
            <person name="Chen G."/>
            <person name="Cahoon E.B."/>
            <person name="Gedil M."/>
            <person name="Stanke M."/>
            <person name="Haas B.J."/>
            <person name="Wortman J.R."/>
            <person name="Fraser-Liggett C.M."/>
            <person name="Ravel J."/>
            <person name="Rabinowicz P.D."/>
        </authorList>
    </citation>
    <scope>NUCLEOTIDE SEQUENCE [LARGE SCALE GENOMIC DNA]</scope>
    <source>
        <strain evidence="8">cv. Hale</strain>
    </source>
</reference>
<dbReference type="Pfam" id="PF05938">
    <property type="entry name" value="Self-incomp_S1"/>
    <property type="match status" value="1"/>
</dbReference>
<keyword evidence="5" id="KW-0732">Signal</keyword>
<keyword evidence="4 6" id="KW-0964">Secreted</keyword>
<gene>
    <name evidence="7" type="ORF">RCOM_0910740</name>
</gene>
<accession>B9RTI1</accession>
<evidence type="ECO:0000256" key="2">
    <source>
        <dbReference type="ARBA" id="ARBA00005581"/>
    </source>
</evidence>
<proteinExistence type="inferred from homology"/>
<dbReference type="GO" id="GO:0060320">
    <property type="term" value="P:rejection of self pollen"/>
    <property type="evidence" value="ECO:0007669"/>
    <property type="project" value="UniProtKB-KW"/>
</dbReference>
<evidence type="ECO:0000256" key="5">
    <source>
        <dbReference type="ARBA" id="ARBA00022729"/>
    </source>
</evidence>
<keyword evidence="8" id="KW-1185">Reference proteome</keyword>
<evidence type="ECO:0000256" key="3">
    <source>
        <dbReference type="ARBA" id="ARBA00022471"/>
    </source>
</evidence>
<organism evidence="7 8">
    <name type="scientific">Ricinus communis</name>
    <name type="common">Castor bean</name>
    <dbReference type="NCBI Taxonomy" id="3988"/>
    <lineage>
        <taxon>Eukaryota</taxon>
        <taxon>Viridiplantae</taxon>
        <taxon>Streptophyta</taxon>
        <taxon>Embryophyta</taxon>
        <taxon>Tracheophyta</taxon>
        <taxon>Spermatophyta</taxon>
        <taxon>Magnoliopsida</taxon>
        <taxon>eudicotyledons</taxon>
        <taxon>Gunneridae</taxon>
        <taxon>Pentapetalae</taxon>
        <taxon>rosids</taxon>
        <taxon>fabids</taxon>
        <taxon>Malpighiales</taxon>
        <taxon>Euphorbiaceae</taxon>
        <taxon>Acalyphoideae</taxon>
        <taxon>Acalypheae</taxon>
        <taxon>Ricinus</taxon>
    </lineage>
</organism>
<comment type="similarity">
    <text evidence="2 6">Belongs to the plant self-incompatibility (S1) protein family.</text>
</comment>
<evidence type="ECO:0000256" key="6">
    <source>
        <dbReference type="RuleBase" id="RU367044"/>
    </source>
</evidence>
<dbReference type="EMBL" id="EQ973814">
    <property type="protein sequence ID" value="EEF45213.1"/>
    <property type="molecule type" value="Genomic_DNA"/>
</dbReference>
<evidence type="ECO:0000256" key="4">
    <source>
        <dbReference type="ARBA" id="ARBA00022525"/>
    </source>
</evidence>
<dbReference type="InParanoid" id="B9RTI1"/>
<dbReference type="InterPro" id="IPR010264">
    <property type="entry name" value="Self-incomp_S1"/>
</dbReference>
<evidence type="ECO:0000256" key="1">
    <source>
        <dbReference type="ARBA" id="ARBA00004613"/>
    </source>
</evidence>
<sequence length="74" mass="8791">MALALAMTRSCICSPLKKYHVRIINNLEDTYDLYLYCKSGDDDLGFHELKINDQYHFTFRENLWGTTLYWCNFG</sequence>
<dbReference type="PANTHER" id="PTHR31232:SF146">
    <property type="entry name" value="S-PROTEIN HOMOLOG"/>
    <property type="match status" value="1"/>
</dbReference>
<evidence type="ECO:0000313" key="7">
    <source>
        <dbReference type="EMBL" id="EEF45213.1"/>
    </source>
</evidence>
<keyword evidence="3 6" id="KW-0713">Self-incompatibility</keyword>
<dbReference type="Proteomes" id="UP000008311">
    <property type="component" value="Unassembled WGS sequence"/>
</dbReference>